<dbReference type="EMBL" id="LECT01000025">
    <property type="protein sequence ID" value="KLU04944.1"/>
    <property type="molecule type" value="Genomic_DNA"/>
</dbReference>
<sequence>MLKRRKKQLSEHGNTSPRLAELVPDPDLADPVQLAFISDLHLFSSRCHIERHEATIRRAIEASNVCVWGGDLFDFCWSRLGDGDVSRNAAIEWLEAWRAEFPDKVFIYLNGNHDAQASFRQSLREWALPYQQESDPPSVSDPGGLGSDSTEAAARVRLRLQPGAVHVDWDAVRLADLLMVHGDVIEGGGHAAGLAHYRNRWAHESDKSPANLKNGFYDAAVSARLHLAAAGVAHRRRSTCLRLLHWARQQPTWLHHDVQRVVFGHTHRCLRGVHVAGIDFYNGGAAVKHVKFEPVVLSVSGGV</sequence>
<gene>
    <name evidence="3" type="ORF">RISK_003212</name>
</gene>
<accession>A0A0J1EHG2</accession>
<keyword evidence="4" id="KW-1185">Reference proteome</keyword>
<reference evidence="3" key="1">
    <citation type="submission" date="2015-05" db="EMBL/GenBank/DDBJ databases">
        <title>Permanent draft genome of Rhodopirellula islandicus K833.</title>
        <authorList>
            <person name="Kizina J."/>
            <person name="Richter M."/>
            <person name="Glockner F.O."/>
            <person name="Harder J."/>
        </authorList>
    </citation>
    <scope>NUCLEOTIDE SEQUENCE [LARGE SCALE GENOMIC DNA]</scope>
    <source>
        <strain evidence="3">K833</strain>
    </source>
</reference>
<evidence type="ECO:0000313" key="3">
    <source>
        <dbReference type="EMBL" id="KLU04944.1"/>
    </source>
</evidence>
<evidence type="ECO:0000259" key="2">
    <source>
        <dbReference type="Pfam" id="PF00149"/>
    </source>
</evidence>
<dbReference type="RefSeq" id="WP_236696261.1">
    <property type="nucleotide sequence ID" value="NZ_LECT01000025.1"/>
</dbReference>
<proteinExistence type="predicted"/>
<dbReference type="GO" id="GO:0016787">
    <property type="term" value="F:hydrolase activity"/>
    <property type="evidence" value="ECO:0007669"/>
    <property type="project" value="InterPro"/>
</dbReference>
<dbReference type="PATRIC" id="fig|595434.4.peg.3065"/>
<dbReference type="InterPro" id="IPR004843">
    <property type="entry name" value="Calcineurin-like_PHP"/>
</dbReference>
<dbReference type="STRING" id="595434.RISK_003212"/>
<feature type="domain" description="Calcineurin-like phosphoesterase" evidence="2">
    <location>
        <begin position="34"/>
        <end position="269"/>
    </location>
</feature>
<comment type="caution">
    <text evidence="3">The sequence shown here is derived from an EMBL/GenBank/DDBJ whole genome shotgun (WGS) entry which is preliminary data.</text>
</comment>
<dbReference type="Pfam" id="PF00149">
    <property type="entry name" value="Metallophos"/>
    <property type="match status" value="1"/>
</dbReference>
<dbReference type="Gene3D" id="3.60.21.10">
    <property type="match status" value="1"/>
</dbReference>
<feature type="region of interest" description="Disordered" evidence="1">
    <location>
        <begin position="1"/>
        <end position="24"/>
    </location>
</feature>
<protein>
    <recommendedName>
        <fullName evidence="2">Calcineurin-like phosphoesterase domain-containing protein</fullName>
    </recommendedName>
</protein>
<name>A0A0J1EHG2_RHOIS</name>
<dbReference type="AlphaFoldDB" id="A0A0J1EHG2"/>
<evidence type="ECO:0000256" key="1">
    <source>
        <dbReference type="SAM" id="MobiDB-lite"/>
    </source>
</evidence>
<dbReference type="SUPFAM" id="SSF56300">
    <property type="entry name" value="Metallo-dependent phosphatases"/>
    <property type="match status" value="1"/>
</dbReference>
<dbReference type="InterPro" id="IPR029052">
    <property type="entry name" value="Metallo-depent_PP-like"/>
</dbReference>
<evidence type="ECO:0000313" key="4">
    <source>
        <dbReference type="Proteomes" id="UP000036367"/>
    </source>
</evidence>
<dbReference type="Proteomes" id="UP000036367">
    <property type="component" value="Unassembled WGS sequence"/>
</dbReference>
<organism evidence="3 4">
    <name type="scientific">Rhodopirellula islandica</name>
    <dbReference type="NCBI Taxonomy" id="595434"/>
    <lineage>
        <taxon>Bacteria</taxon>
        <taxon>Pseudomonadati</taxon>
        <taxon>Planctomycetota</taxon>
        <taxon>Planctomycetia</taxon>
        <taxon>Pirellulales</taxon>
        <taxon>Pirellulaceae</taxon>
        <taxon>Rhodopirellula</taxon>
    </lineage>
</organism>